<dbReference type="InterPro" id="IPR027417">
    <property type="entry name" value="P-loop_NTPase"/>
</dbReference>
<dbReference type="SUPFAM" id="SSF52540">
    <property type="entry name" value="P-loop containing nucleoside triphosphate hydrolases"/>
    <property type="match status" value="1"/>
</dbReference>
<dbReference type="Proteomes" id="UP001165060">
    <property type="component" value="Unassembled WGS sequence"/>
</dbReference>
<dbReference type="EMBL" id="BRYB01006400">
    <property type="protein sequence ID" value="GMI56649.1"/>
    <property type="molecule type" value="Genomic_DNA"/>
</dbReference>
<sequence length="360" mass="38751">MDCTAAGCLPTYIVLGAGKTGTSSLYGYLSGHPSILPAVQKQVHYYKYSYSSGQKWYRAQFPPASSFSESASPPVIATGEAAPGYLPYPYAAARIRADYPSLSVKLITSVRHPLERAFSSYKYTYLPGASGKKSGYVVPFATFLSAELDFLESDCLSPGGLAELAAGGEAYGGPAEIRPRHNVVQGCYELPSASAAKAKRAGPGGQWAGIKAEHPDAILNAGAEYLTAALVGRGLYSYQLSWYAGAFPKDSLYVICSEGLREDPAWEMERLGSWMGIEAGWGDWGEIVKVGAFNVGGGGEGYTKVTEWEKAGQVGLHDVAEMGLGEELMARVREVVRAERARLNEMREQGLFWGEDCGWE</sequence>
<dbReference type="Gene3D" id="3.40.50.300">
    <property type="entry name" value="P-loop containing nucleotide triphosphate hydrolases"/>
    <property type="match status" value="1"/>
</dbReference>
<protein>
    <recommendedName>
        <fullName evidence="4">Sulfotransferase</fullName>
    </recommendedName>
</protein>
<dbReference type="PANTHER" id="PTHR10605:SF56">
    <property type="entry name" value="BIFUNCTIONAL HEPARAN SULFATE N-DEACETYLASE_N-SULFOTRANSFERASE"/>
    <property type="match status" value="1"/>
</dbReference>
<accession>A0ABQ6NC08</accession>
<evidence type="ECO:0008006" key="4">
    <source>
        <dbReference type="Google" id="ProtNLM"/>
    </source>
</evidence>
<comment type="caution">
    <text evidence="2">The sequence shown here is derived from an EMBL/GenBank/DDBJ whole genome shotgun (WGS) entry which is preliminary data.</text>
</comment>
<evidence type="ECO:0000313" key="2">
    <source>
        <dbReference type="EMBL" id="GMI56649.1"/>
    </source>
</evidence>
<organism evidence="2 3">
    <name type="scientific">Tetraparma gracilis</name>
    <dbReference type="NCBI Taxonomy" id="2962635"/>
    <lineage>
        <taxon>Eukaryota</taxon>
        <taxon>Sar</taxon>
        <taxon>Stramenopiles</taxon>
        <taxon>Ochrophyta</taxon>
        <taxon>Bolidophyceae</taxon>
        <taxon>Parmales</taxon>
        <taxon>Triparmaceae</taxon>
        <taxon>Tetraparma</taxon>
    </lineage>
</organism>
<keyword evidence="1" id="KW-0808">Transferase</keyword>
<keyword evidence="3" id="KW-1185">Reference proteome</keyword>
<evidence type="ECO:0000256" key="1">
    <source>
        <dbReference type="ARBA" id="ARBA00022679"/>
    </source>
</evidence>
<dbReference type="PANTHER" id="PTHR10605">
    <property type="entry name" value="HEPARAN SULFATE SULFOTRANSFERASE"/>
    <property type="match status" value="1"/>
</dbReference>
<gene>
    <name evidence="2" type="ORF">TeGR_g15000</name>
</gene>
<evidence type="ECO:0000313" key="3">
    <source>
        <dbReference type="Proteomes" id="UP001165060"/>
    </source>
</evidence>
<reference evidence="2 3" key="1">
    <citation type="journal article" date="2023" name="Commun. Biol.">
        <title>Genome analysis of Parmales, the sister group of diatoms, reveals the evolutionary specialization of diatoms from phago-mixotrophs to photoautotrophs.</title>
        <authorList>
            <person name="Ban H."/>
            <person name="Sato S."/>
            <person name="Yoshikawa S."/>
            <person name="Yamada K."/>
            <person name="Nakamura Y."/>
            <person name="Ichinomiya M."/>
            <person name="Sato N."/>
            <person name="Blanc-Mathieu R."/>
            <person name="Endo H."/>
            <person name="Kuwata A."/>
            <person name="Ogata H."/>
        </authorList>
    </citation>
    <scope>NUCLEOTIDE SEQUENCE [LARGE SCALE GENOMIC DNA]</scope>
</reference>
<proteinExistence type="predicted"/>
<dbReference type="InterPro" id="IPR037359">
    <property type="entry name" value="NST/OST"/>
</dbReference>
<name>A0ABQ6NC08_9STRA</name>